<accession>A0ABP1QDT5</accession>
<evidence type="ECO:0000313" key="3">
    <source>
        <dbReference type="Proteomes" id="UP001642540"/>
    </source>
</evidence>
<reference evidence="2 3" key="1">
    <citation type="submission" date="2024-08" db="EMBL/GenBank/DDBJ databases">
        <authorList>
            <person name="Cucini C."/>
            <person name="Frati F."/>
        </authorList>
    </citation>
    <scope>NUCLEOTIDE SEQUENCE [LARGE SCALE GENOMIC DNA]</scope>
</reference>
<organism evidence="2 3">
    <name type="scientific">Orchesella dallaii</name>
    <dbReference type="NCBI Taxonomy" id="48710"/>
    <lineage>
        <taxon>Eukaryota</taxon>
        <taxon>Metazoa</taxon>
        <taxon>Ecdysozoa</taxon>
        <taxon>Arthropoda</taxon>
        <taxon>Hexapoda</taxon>
        <taxon>Collembola</taxon>
        <taxon>Entomobryomorpha</taxon>
        <taxon>Entomobryoidea</taxon>
        <taxon>Orchesellidae</taxon>
        <taxon>Orchesellinae</taxon>
        <taxon>Orchesella</taxon>
    </lineage>
</organism>
<name>A0ABP1QDT5_9HEXA</name>
<evidence type="ECO:0000256" key="1">
    <source>
        <dbReference type="SAM" id="MobiDB-lite"/>
    </source>
</evidence>
<sequence length="225" mass="25118">MTCNFKFEEKWQVQVRLQESPDGKLRVPGFNGYSLLAGVNNSMFYVQYDNIGLKCPLCPYPGCELDPLPDEVWFCKLHAGESDVITGRGLSCLQNNATRYQLEPLSTNQASIIQIDSSSTDNKVDSLPSDSSLSASSAMPIRMEITSKTFMSNVIAEQPVNEKAFYSSHSKIVTRLQSKHATSSSSDFEYGNNSTRDLRKRITTNKEAATRIVNKRQRYSSSSSD</sequence>
<feature type="compositionally biased region" description="Polar residues" evidence="1">
    <location>
        <begin position="182"/>
        <end position="195"/>
    </location>
</feature>
<keyword evidence="3" id="KW-1185">Reference proteome</keyword>
<proteinExistence type="predicted"/>
<dbReference type="Proteomes" id="UP001642540">
    <property type="component" value="Unassembled WGS sequence"/>
</dbReference>
<protein>
    <submittedName>
        <fullName evidence="2">Uncharacterized protein</fullName>
    </submittedName>
</protein>
<evidence type="ECO:0000313" key="2">
    <source>
        <dbReference type="EMBL" id="CAL8092166.1"/>
    </source>
</evidence>
<dbReference type="EMBL" id="CAXLJM020000025">
    <property type="protein sequence ID" value="CAL8092166.1"/>
    <property type="molecule type" value="Genomic_DNA"/>
</dbReference>
<comment type="caution">
    <text evidence="2">The sequence shown here is derived from an EMBL/GenBank/DDBJ whole genome shotgun (WGS) entry which is preliminary data.</text>
</comment>
<gene>
    <name evidence="2" type="ORF">ODALV1_LOCUS8140</name>
</gene>
<feature type="region of interest" description="Disordered" evidence="1">
    <location>
        <begin position="182"/>
        <end position="225"/>
    </location>
</feature>